<protein>
    <submittedName>
        <fullName evidence="1">Uncharacterized protein</fullName>
    </submittedName>
</protein>
<name>A0A5N5LMX9_9ROSI</name>
<evidence type="ECO:0000313" key="1">
    <source>
        <dbReference type="EMBL" id="KAB5544099.1"/>
    </source>
</evidence>
<keyword evidence="2" id="KW-1185">Reference proteome</keyword>
<dbReference type="Proteomes" id="UP000326939">
    <property type="component" value="Chromosome 8"/>
</dbReference>
<evidence type="ECO:0000313" key="2">
    <source>
        <dbReference type="Proteomes" id="UP000326939"/>
    </source>
</evidence>
<reference evidence="2" key="1">
    <citation type="journal article" date="2019" name="Gigascience">
        <title>De novo genome assembly of the endangered Acer yangbiense, a plant species with extremely small populations endemic to Yunnan Province, China.</title>
        <authorList>
            <person name="Yang J."/>
            <person name="Wariss H.M."/>
            <person name="Tao L."/>
            <person name="Zhang R."/>
            <person name="Yun Q."/>
            <person name="Hollingsworth P."/>
            <person name="Dao Z."/>
            <person name="Luo G."/>
            <person name="Guo H."/>
            <person name="Ma Y."/>
            <person name="Sun W."/>
        </authorList>
    </citation>
    <scope>NUCLEOTIDE SEQUENCE [LARGE SCALE GENOMIC DNA]</scope>
    <source>
        <strain evidence="2">cv. br00</strain>
    </source>
</reference>
<dbReference type="EMBL" id="VDCV01000008">
    <property type="protein sequence ID" value="KAB5544099.1"/>
    <property type="molecule type" value="Genomic_DNA"/>
</dbReference>
<proteinExistence type="predicted"/>
<gene>
    <name evidence="1" type="ORF">DKX38_012211</name>
</gene>
<sequence length="212" mass="24442">MQELFSTRTQNCLHQLNWMRRIHQLLERALHTSLSDMRSPKKLQKQAYLLFSTSNRKVGAITQSNPRPPKHLTFKVIKRHIQVLHAKNLGIWPVKVGAFPMKLLVPRSRREIVEALGIVDGINPLNWWDLKLFHPKLSTFSFDNDPKSAGSLPVRLLPSNSRLKRFEQREMLAGISPLNELFARTKASSRIILPSSRGMFWPQGCRSYLEAV</sequence>
<comment type="caution">
    <text evidence="1">The sequence shown here is derived from an EMBL/GenBank/DDBJ whole genome shotgun (WGS) entry which is preliminary data.</text>
</comment>
<organism evidence="1 2">
    <name type="scientific">Salix brachista</name>
    <dbReference type="NCBI Taxonomy" id="2182728"/>
    <lineage>
        <taxon>Eukaryota</taxon>
        <taxon>Viridiplantae</taxon>
        <taxon>Streptophyta</taxon>
        <taxon>Embryophyta</taxon>
        <taxon>Tracheophyta</taxon>
        <taxon>Spermatophyta</taxon>
        <taxon>Magnoliopsida</taxon>
        <taxon>eudicotyledons</taxon>
        <taxon>Gunneridae</taxon>
        <taxon>Pentapetalae</taxon>
        <taxon>rosids</taxon>
        <taxon>fabids</taxon>
        <taxon>Malpighiales</taxon>
        <taxon>Salicaceae</taxon>
        <taxon>Saliceae</taxon>
        <taxon>Salix</taxon>
    </lineage>
</organism>
<dbReference type="AlphaFoldDB" id="A0A5N5LMX9"/>
<accession>A0A5N5LMX9</accession>